<evidence type="ECO:0000259" key="3">
    <source>
        <dbReference type="Pfam" id="PF23009"/>
    </source>
</evidence>
<organism evidence="4 5">
    <name type="scientific">Trifolium subterraneum</name>
    <name type="common">Subterranean clover</name>
    <dbReference type="NCBI Taxonomy" id="3900"/>
    <lineage>
        <taxon>Eukaryota</taxon>
        <taxon>Viridiplantae</taxon>
        <taxon>Streptophyta</taxon>
        <taxon>Embryophyta</taxon>
        <taxon>Tracheophyta</taxon>
        <taxon>Spermatophyta</taxon>
        <taxon>Magnoliopsida</taxon>
        <taxon>eudicotyledons</taxon>
        <taxon>Gunneridae</taxon>
        <taxon>Pentapetalae</taxon>
        <taxon>rosids</taxon>
        <taxon>fabids</taxon>
        <taxon>Fabales</taxon>
        <taxon>Fabaceae</taxon>
        <taxon>Papilionoideae</taxon>
        <taxon>50 kb inversion clade</taxon>
        <taxon>NPAAA clade</taxon>
        <taxon>Hologalegina</taxon>
        <taxon>IRL clade</taxon>
        <taxon>Trifolieae</taxon>
        <taxon>Trifolium</taxon>
    </lineage>
</organism>
<dbReference type="Proteomes" id="UP000242715">
    <property type="component" value="Unassembled WGS sequence"/>
</dbReference>
<gene>
    <name evidence="4" type="ORF">TSUD_245920</name>
</gene>
<dbReference type="OrthoDB" id="6108at2759"/>
<dbReference type="GO" id="GO:0061630">
    <property type="term" value="F:ubiquitin protein ligase activity"/>
    <property type="evidence" value="ECO:0007669"/>
    <property type="project" value="UniProtKB-UniRule"/>
</dbReference>
<comment type="catalytic activity">
    <reaction evidence="1">
        <text>S-ubiquitinyl-[E2 ubiquitin-conjugating enzyme]-L-cysteine + [acceptor protein]-L-lysine = [E2 ubiquitin-conjugating enzyme]-L-cysteine + N(6)-ubiquitinyl-[acceptor protein]-L-lysine.</text>
        <dbReference type="EC" id="2.3.2.27"/>
    </reaction>
</comment>
<dbReference type="Pfam" id="PF22999">
    <property type="entry name" value="LTN1_E3_ligase_6th"/>
    <property type="match status" value="1"/>
</dbReference>
<keyword evidence="5" id="KW-1185">Reference proteome</keyword>
<dbReference type="InterPro" id="IPR054478">
    <property type="entry name" value="LTN1_UBC"/>
</dbReference>
<dbReference type="InterPro" id="IPR054477">
    <property type="entry name" value="LTN1_E3_ligase_6th"/>
</dbReference>
<dbReference type="GO" id="GO:0072344">
    <property type="term" value="P:rescue of stalled ribosome"/>
    <property type="evidence" value="ECO:0007669"/>
    <property type="project" value="UniProtKB-UniRule"/>
</dbReference>
<dbReference type="EMBL" id="DF973134">
    <property type="protein sequence ID" value="GAU13222.1"/>
    <property type="molecule type" value="Genomic_DNA"/>
</dbReference>
<dbReference type="PANTHER" id="PTHR12389">
    <property type="entry name" value="ZINC FINGER PROTEIN 294"/>
    <property type="match status" value="1"/>
</dbReference>
<keyword evidence="1" id="KW-0862">Zinc</keyword>
<feature type="domain" description="E3 ubiquitin-protein ligase listerin ubiquitin conjugating" evidence="3">
    <location>
        <begin position="974"/>
        <end position="1057"/>
    </location>
</feature>
<dbReference type="GO" id="GO:1990116">
    <property type="term" value="P:ribosome-associated ubiquitin-dependent protein catabolic process"/>
    <property type="evidence" value="ECO:0007669"/>
    <property type="project" value="UniProtKB-UniRule"/>
</dbReference>
<evidence type="ECO:0000313" key="4">
    <source>
        <dbReference type="EMBL" id="GAU13222.1"/>
    </source>
</evidence>
<dbReference type="GO" id="GO:0043023">
    <property type="term" value="F:ribosomal large subunit binding"/>
    <property type="evidence" value="ECO:0007669"/>
    <property type="project" value="TreeGrafter"/>
</dbReference>
<keyword evidence="1" id="KW-0863">Zinc-finger</keyword>
<keyword evidence="1" id="KW-0479">Metal-binding</keyword>
<feature type="domain" description="E3 ubiquitin-protein ligase listerin HEAT repeat region" evidence="2">
    <location>
        <begin position="718"/>
        <end position="964"/>
    </location>
</feature>
<proteinExistence type="inferred from homology"/>
<dbReference type="Pfam" id="PF23009">
    <property type="entry name" value="UBC_like"/>
    <property type="match status" value="1"/>
</dbReference>
<name>A0A2Z6M353_TRISU</name>
<dbReference type="UniPathway" id="UPA00143"/>
<sequence length="1123" mass="125502">MIVGGPTDLGGGSDILEFLIEPNSTLQNHLVSSLLGGLTEGRSIPFLSRNALNLIYEEILRKLVSFIQDSSFSWVHDAASVLRNDAKISVDHDSSLNIVEMAKFSLEILDGSFFCLKTLDREGGIVSGILSAIFVIEWECNLSKALEYSLDDKSMTKAKARQSFGEYVCAFHNKINAHFLKSLCRDNRRRMLNFLIQSVKSAIFVEDRLVNDGITSLCCTWVLEVLERVCVDESDELNLLHQLLSKDERWPVFVVQKFSSTKASGHQKFVALINKLIQQIGIDRVFAGCATPNSLMLERNQEIASSAWLAAEILCTWRWPENSAMSSFLPSLSAYAKKSDSLHESLLDGILSILLDGSLIYEGDSTKSSVSMWPVPADEMEGIEEPFLRALISFLSTLFKENIWGIKKASYLIELLVNKLFLGEEPGQDVQPCSLEENFVQNTMIDWLERALRLPPLVTWKTGQDMEGWLQLVIACYPFSAMGGPQALKPARSISPDERKLLYELFLKQRLVAGGSAMTNQLPVVQMLLSKLMVVSVGYCWNEFNEEDWDFLLSNLRSWIQSVVVMMEDVAENVNGLVDASSGNSDVMCTKIEKIISISDPFPLKISQNALLSFSLFLKHSKHQQTENEDDLNSMKTEKLDSAKDRIVEGILRLLFCTGLSEAIANAYCKEAASVIASSRVTHTSFWEFIASAVLNSSSQARDRAVKSISFWGLSKGAISSLYAILFTSRPIPLLQFAAYFVLSNEPVLSMAVVEDSPFNSDINAASDQDSSHFDTSIEEKVRLKEEISYMVERTPHEVLEMDLLADQRVNVFLAWSLLISRLWSLPSSSSDRERLIQYIQDSATPIILDCLFQHIPVEISMIQSLKKKDAELSGGLTKAASAATQATKTGSLLFSVESLWPIESEKLSAFAGAIYGLMLHVLPAYVRGWYNDLRDRNTSNAIESFTRTCCSPPLIANELSQIKKANFRDENFSVSVSKSANEVVATYTKDETGMDLVIRLPASYPLRPVDVDCTRSLGISEIKQRKWLMSMMLFVRNQNGALAEAIGIWKRNFDKEFEGHANTNFILLACINGFQHLTNHLAPCVNLRSKLFSVMLHVKQTALLLETKKEAGQQFCNIDIVS</sequence>
<reference evidence="5" key="1">
    <citation type="journal article" date="2017" name="Front. Plant Sci.">
        <title>Climate Clever Clovers: New Paradigm to Reduce the Environmental Footprint of Ruminants by Breeding Low Methanogenic Forages Utilizing Haplotype Variation.</title>
        <authorList>
            <person name="Kaur P."/>
            <person name="Appels R."/>
            <person name="Bayer P.E."/>
            <person name="Keeble-Gagnere G."/>
            <person name="Wang J."/>
            <person name="Hirakawa H."/>
            <person name="Shirasawa K."/>
            <person name="Vercoe P."/>
            <person name="Stefanova K."/>
            <person name="Durmic Z."/>
            <person name="Nichols P."/>
            <person name="Revell C."/>
            <person name="Isobe S.N."/>
            <person name="Edwards D."/>
            <person name="Erskine W."/>
        </authorList>
    </citation>
    <scope>NUCLEOTIDE SEQUENCE [LARGE SCALE GENOMIC DNA]</scope>
    <source>
        <strain evidence="5">cv. Daliak</strain>
    </source>
</reference>
<comment type="subunit">
    <text evidence="1">Component of the ribosome quality control complex (RQC).</text>
</comment>
<dbReference type="GO" id="GO:0016567">
    <property type="term" value="P:protein ubiquitination"/>
    <property type="evidence" value="ECO:0007669"/>
    <property type="project" value="UniProtKB-UniPathway"/>
</dbReference>
<dbReference type="EC" id="2.3.2.27" evidence="1"/>
<dbReference type="GO" id="GO:0008270">
    <property type="term" value="F:zinc ion binding"/>
    <property type="evidence" value="ECO:0007669"/>
    <property type="project" value="UniProtKB-KW"/>
</dbReference>
<dbReference type="PANTHER" id="PTHR12389:SF0">
    <property type="entry name" value="E3 UBIQUITIN-PROTEIN LIGASE LISTERIN"/>
    <property type="match status" value="1"/>
</dbReference>
<comment type="pathway">
    <text evidence="1">Protein modification; protein ubiquitination.</text>
</comment>
<evidence type="ECO:0000256" key="1">
    <source>
        <dbReference type="RuleBase" id="RU367090"/>
    </source>
</evidence>
<accession>A0A2Z6M353</accession>
<dbReference type="InterPro" id="IPR039795">
    <property type="entry name" value="LTN1/Rkr1"/>
</dbReference>
<evidence type="ECO:0000313" key="5">
    <source>
        <dbReference type="Proteomes" id="UP000242715"/>
    </source>
</evidence>
<protein>
    <recommendedName>
        <fullName evidence="1">E3 ubiquitin-protein ligase listerin</fullName>
        <ecNumber evidence="1">2.3.2.27</ecNumber>
    </recommendedName>
    <alternativeName>
        <fullName evidence="1">RING-type E3 ubiquitin transferase listerin</fullName>
    </alternativeName>
</protein>
<dbReference type="GO" id="GO:1990112">
    <property type="term" value="C:RQC complex"/>
    <property type="evidence" value="ECO:0007669"/>
    <property type="project" value="UniProtKB-UniRule"/>
</dbReference>
<dbReference type="GO" id="GO:0005829">
    <property type="term" value="C:cytosol"/>
    <property type="evidence" value="ECO:0007669"/>
    <property type="project" value="UniProtKB-UniRule"/>
</dbReference>
<comment type="similarity">
    <text evidence="1">Belongs to the LTN1 family.</text>
</comment>
<dbReference type="AlphaFoldDB" id="A0A2Z6M353"/>
<keyword evidence="1" id="KW-0833">Ubl conjugation pathway</keyword>
<keyword evidence="1" id="KW-0808">Transferase</keyword>
<comment type="function">
    <text evidence="1">E3 ubiquitin-protein ligase. Component of the ribosome quality control complex (RQC), a ribosome-associated complex that mediates ubiquitination and extraction of incompletely synthesized nascent chains for proteasomal degradation.</text>
</comment>
<evidence type="ECO:0000259" key="2">
    <source>
        <dbReference type="Pfam" id="PF22999"/>
    </source>
</evidence>